<sequence>MERRMPDFNRASKDKSGEKERHKRTAQRQKRKGAKMNRTACCSGETYKGLPLIGSRATEKSAITTQAGKRKRAQPPISTAPRNSFIAPWEGSSNSESSFTSIPPAPHFPSPPSPRHPPSNTPSKIVPNPPQPNRNTNPDSRQSVLVKRRLIPSRGTSRPQHLPPLRHVSNLNFSRSFTFSFFELPWHQSVQNRADRLKELVLLLKKIQY</sequence>
<protein>
    <submittedName>
        <fullName evidence="2">Uncharacterized protein</fullName>
    </submittedName>
</protein>
<dbReference type="AlphaFoldDB" id="A0A8T0AR07"/>
<gene>
    <name evidence="2" type="ORF">HF521_007214</name>
</gene>
<feature type="compositionally biased region" description="Basic and acidic residues" evidence="1">
    <location>
        <begin position="1"/>
        <end position="20"/>
    </location>
</feature>
<reference evidence="2" key="1">
    <citation type="submission" date="2020-08" db="EMBL/GenBank/DDBJ databases">
        <title>Chromosome-level assembly of Southern catfish (Silurus meridionalis) provides insights into visual adaptation to the nocturnal and benthic lifestyles.</title>
        <authorList>
            <person name="Zhang Y."/>
            <person name="Wang D."/>
            <person name="Peng Z."/>
        </authorList>
    </citation>
    <scope>NUCLEOTIDE SEQUENCE</scope>
    <source>
        <strain evidence="2">SWU-2019-XX</strain>
        <tissue evidence="2">Muscle</tissue>
    </source>
</reference>
<organism evidence="2 3">
    <name type="scientific">Silurus meridionalis</name>
    <name type="common">Southern catfish</name>
    <name type="synonym">Silurus soldatovi meridionalis</name>
    <dbReference type="NCBI Taxonomy" id="175797"/>
    <lineage>
        <taxon>Eukaryota</taxon>
        <taxon>Metazoa</taxon>
        <taxon>Chordata</taxon>
        <taxon>Craniata</taxon>
        <taxon>Vertebrata</taxon>
        <taxon>Euteleostomi</taxon>
        <taxon>Actinopterygii</taxon>
        <taxon>Neopterygii</taxon>
        <taxon>Teleostei</taxon>
        <taxon>Ostariophysi</taxon>
        <taxon>Siluriformes</taxon>
        <taxon>Siluridae</taxon>
        <taxon>Silurus</taxon>
    </lineage>
</organism>
<feature type="compositionally biased region" description="Basic residues" evidence="1">
    <location>
        <begin position="21"/>
        <end position="35"/>
    </location>
</feature>
<evidence type="ECO:0000256" key="1">
    <source>
        <dbReference type="SAM" id="MobiDB-lite"/>
    </source>
</evidence>
<feature type="compositionally biased region" description="Low complexity" evidence="1">
    <location>
        <begin position="92"/>
        <end position="102"/>
    </location>
</feature>
<feature type="compositionally biased region" description="Pro residues" evidence="1">
    <location>
        <begin position="103"/>
        <end position="120"/>
    </location>
</feature>
<evidence type="ECO:0000313" key="3">
    <source>
        <dbReference type="Proteomes" id="UP000606274"/>
    </source>
</evidence>
<evidence type="ECO:0000313" key="2">
    <source>
        <dbReference type="EMBL" id="KAF7695491.1"/>
    </source>
</evidence>
<dbReference type="EMBL" id="JABFDY010000017">
    <property type="protein sequence ID" value="KAF7695491.1"/>
    <property type="molecule type" value="Genomic_DNA"/>
</dbReference>
<comment type="caution">
    <text evidence="2">The sequence shown here is derived from an EMBL/GenBank/DDBJ whole genome shotgun (WGS) entry which is preliminary data.</text>
</comment>
<accession>A0A8T0AR07</accession>
<proteinExistence type="predicted"/>
<keyword evidence="3" id="KW-1185">Reference proteome</keyword>
<dbReference type="OrthoDB" id="8962412at2759"/>
<name>A0A8T0AR07_SILME</name>
<feature type="region of interest" description="Disordered" evidence="1">
    <location>
        <begin position="1"/>
        <end position="144"/>
    </location>
</feature>
<dbReference type="Proteomes" id="UP000606274">
    <property type="component" value="Unassembled WGS sequence"/>
</dbReference>